<dbReference type="EMBL" id="CAJOBH010013424">
    <property type="protein sequence ID" value="CAF4175175.1"/>
    <property type="molecule type" value="Genomic_DNA"/>
</dbReference>
<reference evidence="1" key="1">
    <citation type="submission" date="2021-02" db="EMBL/GenBank/DDBJ databases">
        <authorList>
            <person name="Nowell W R."/>
        </authorList>
    </citation>
    <scope>NUCLEOTIDE SEQUENCE</scope>
</reference>
<gene>
    <name evidence="1" type="ORF">BYL167_LOCUS22572</name>
</gene>
<comment type="caution">
    <text evidence="1">The sequence shown here is derived from an EMBL/GenBank/DDBJ whole genome shotgun (WGS) entry which is preliminary data.</text>
</comment>
<dbReference type="Proteomes" id="UP000681967">
    <property type="component" value="Unassembled WGS sequence"/>
</dbReference>
<organism evidence="1 2">
    <name type="scientific">Rotaria magnacalcarata</name>
    <dbReference type="NCBI Taxonomy" id="392030"/>
    <lineage>
        <taxon>Eukaryota</taxon>
        <taxon>Metazoa</taxon>
        <taxon>Spiralia</taxon>
        <taxon>Gnathifera</taxon>
        <taxon>Rotifera</taxon>
        <taxon>Eurotatoria</taxon>
        <taxon>Bdelloidea</taxon>
        <taxon>Philodinida</taxon>
        <taxon>Philodinidae</taxon>
        <taxon>Rotaria</taxon>
    </lineage>
</organism>
<proteinExistence type="predicted"/>
<dbReference type="AlphaFoldDB" id="A0A8S2RLS9"/>
<protein>
    <submittedName>
        <fullName evidence="1">Uncharacterized protein</fullName>
    </submittedName>
</protein>
<accession>A0A8S2RLS9</accession>
<feature type="non-terminal residue" evidence="1">
    <location>
        <position position="1"/>
    </location>
</feature>
<evidence type="ECO:0000313" key="2">
    <source>
        <dbReference type="Proteomes" id="UP000681967"/>
    </source>
</evidence>
<evidence type="ECO:0000313" key="1">
    <source>
        <dbReference type="EMBL" id="CAF4175175.1"/>
    </source>
</evidence>
<name>A0A8S2RLS9_9BILA</name>
<sequence>SQLFSVIFSSSSKYPEVNCLDSFVSYHGGTIRAYTELEFVNKTKKNHIIKLN</sequence>